<reference evidence="1 2" key="1">
    <citation type="submission" date="2018-02" db="EMBL/GenBank/DDBJ databases">
        <title>Draft genome of wild Prunus yedoensis var. nudiflora.</title>
        <authorList>
            <person name="Baek S."/>
            <person name="Kim J.-H."/>
            <person name="Choi K."/>
            <person name="Kim G.-B."/>
            <person name="Cho A."/>
            <person name="Jang H."/>
            <person name="Shin C.-H."/>
            <person name="Yu H.-J."/>
            <person name="Mun J.-H."/>
        </authorList>
    </citation>
    <scope>NUCLEOTIDE SEQUENCE [LARGE SCALE GENOMIC DNA]</scope>
    <source>
        <strain evidence="2">cv. Jeju island</strain>
        <tissue evidence="1">Leaf</tissue>
    </source>
</reference>
<name>A0A314YYB3_PRUYE</name>
<organism evidence="1 2">
    <name type="scientific">Prunus yedoensis var. nudiflora</name>
    <dbReference type="NCBI Taxonomy" id="2094558"/>
    <lineage>
        <taxon>Eukaryota</taxon>
        <taxon>Viridiplantae</taxon>
        <taxon>Streptophyta</taxon>
        <taxon>Embryophyta</taxon>
        <taxon>Tracheophyta</taxon>
        <taxon>Spermatophyta</taxon>
        <taxon>Magnoliopsida</taxon>
        <taxon>eudicotyledons</taxon>
        <taxon>Gunneridae</taxon>
        <taxon>Pentapetalae</taxon>
        <taxon>rosids</taxon>
        <taxon>fabids</taxon>
        <taxon>Rosales</taxon>
        <taxon>Rosaceae</taxon>
        <taxon>Amygdaloideae</taxon>
        <taxon>Amygdaleae</taxon>
        <taxon>Prunus</taxon>
    </lineage>
</organism>
<dbReference type="EMBL" id="PJQY01000395">
    <property type="protein sequence ID" value="PQQ11523.1"/>
    <property type="molecule type" value="Genomic_DNA"/>
</dbReference>
<keyword evidence="2" id="KW-1185">Reference proteome</keyword>
<protein>
    <submittedName>
        <fullName evidence="1">Uncharacterized protein</fullName>
    </submittedName>
</protein>
<dbReference type="Proteomes" id="UP000250321">
    <property type="component" value="Unassembled WGS sequence"/>
</dbReference>
<accession>A0A314YYB3</accession>
<comment type="caution">
    <text evidence="1">The sequence shown here is derived from an EMBL/GenBank/DDBJ whole genome shotgun (WGS) entry which is preliminary data.</text>
</comment>
<proteinExistence type="predicted"/>
<dbReference type="AlphaFoldDB" id="A0A314YYB3"/>
<evidence type="ECO:0000313" key="2">
    <source>
        <dbReference type="Proteomes" id="UP000250321"/>
    </source>
</evidence>
<evidence type="ECO:0000313" key="1">
    <source>
        <dbReference type="EMBL" id="PQQ11523.1"/>
    </source>
</evidence>
<gene>
    <name evidence="1" type="ORF">Pyn_14018</name>
</gene>
<sequence length="60" mass="6032">MGLGKLGEKTGSVLVLGSDGPVVWGRDGPVVEISGVASGDGLVMRSREPSGMGWSAGEMD</sequence>